<sequence length="171" mass="17858">MKRRPTPLLLGGLAVAAMLAPAIVAMPTRLVWNASASVPIGLYAVRPAGDLSVSDLVVAMPPAPLDRFLAARRYIGSGVPLIKHVAALGGQTVCRHGDAVTVDGAALATARDRDGRGRPLPRWHGCRTLGDGDVLLVNAGVADSMDGRYFGPLPRAAIIGRATPIWTRSTP</sequence>
<dbReference type="Gene3D" id="2.10.109.10">
    <property type="entry name" value="Umud Fragment, subunit A"/>
    <property type="match status" value="1"/>
</dbReference>
<dbReference type="InterPro" id="IPR019533">
    <property type="entry name" value="Peptidase_S26"/>
</dbReference>
<dbReference type="EMBL" id="VHLH01000019">
    <property type="protein sequence ID" value="TPW27705.1"/>
    <property type="molecule type" value="Genomic_DNA"/>
</dbReference>
<accession>A0A506U3X1</accession>
<protein>
    <submittedName>
        <fullName evidence="2">S26 family signal peptidase</fullName>
    </submittedName>
</protein>
<dbReference type="GO" id="GO:0004252">
    <property type="term" value="F:serine-type endopeptidase activity"/>
    <property type="evidence" value="ECO:0007669"/>
    <property type="project" value="InterPro"/>
</dbReference>
<dbReference type="GO" id="GO:0006465">
    <property type="term" value="P:signal peptide processing"/>
    <property type="evidence" value="ECO:0007669"/>
    <property type="project" value="InterPro"/>
</dbReference>
<dbReference type="OrthoDB" id="5360818at2"/>
<name>A0A506U3X1_9HYPH</name>
<organism evidence="2 3">
    <name type="scientific">Pararhizobium mangrovi</name>
    <dbReference type="NCBI Taxonomy" id="2590452"/>
    <lineage>
        <taxon>Bacteria</taxon>
        <taxon>Pseudomonadati</taxon>
        <taxon>Pseudomonadota</taxon>
        <taxon>Alphaproteobacteria</taxon>
        <taxon>Hyphomicrobiales</taxon>
        <taxon>Rhizobiaceae</taxon>
        <taxon>Rhizobium/Agrobacterium group</taxon>
        <taxon>Pararhizobium</taxon>
    </lineage>
</organism>
<dbReference type="Proteomes" id="UP000320314">
    <property type="component" value="Unassembled WGS sequence"/>
</dbReference>
<gene>
    <name evidence="2" type="ORF">FJU11_10705</name>
</gene>
<proteinExistence type="predicted"/>
<dbReference type="AlphaFoldDB" id="A0A506U3X1"/>
<evidence type="ECO:0000313" key="3">
    <source>
        <dbReference type="Proteomes" id="UP000320314"/>
    </source>
</evidence>
<evidence type="ECO:0000259" key="1">
    <source>
        <dbReference type="Pfam" id="PF10502"/>
    </source>
</evidence>
<feature type="domain" description="Peptidase S26" evidence="1">
    <location>
        <begin position="13"/>
        <end position="166"/>
    </location>
</feature>
<comment type="caution">
    <text evidence="2">The sequence shown here is derived from an EMBL/GenBank/DDBJ whole genome shotgun (WGS) entry which is preliminary data.</text>
</comment>
<reference evidence="2 3" key="1">
    <citation type="submission" date="2019-06" db="EMBL/GenBank/DDBJ databases">
        <authorList>
            <person name="Li M."/>
        </authorList>
    </citation>
    <scope>NUCLEOTIDE SEQUENCE [LARGE SCALE GENOMIC DNA]</scope>
    <source>
        <strain evidence="2 3">BGMRC6574</strain>
    </source>
</reference>
<evidence type="ECO:0000313" key="2">
    <source>
        <dbReference type="EMBL" id="TPW27705.1"/>
    </source>
</evidence>
<dbReference type="SUPFAM" id="SSF51306">
    <property type="entry name" value="LexA/Signal peptidase"/>
    <property type="match status" value="1"/>
</dbReference>
<keyword evidence="3" id="KW-1185">Reference proteome</keyword>
<dbReference type="RefSeq" id="WP_141167050.1">
    <property type="nucleotide sequence ID" value="NZ_VHLH01000019.1"/>
</dbReference>
<dbReference type="InterPro" id="IPR036286">
    <property type="entry name" value="LexA/Signal_pep-like_sf"/>
</dbReference>
<dbReference type="Pfam" id="PF10502">
    <property type="entry name" value="Peptidase_S26"/>
    <property type="match status" value="1"/>
</dbReference>